<evidence type="ECO:0000313" key="2">
    <source>
        <dbReference type="EMBL" id="CAA7387973.1"/>
    </source>
</evidence>
<sequence length="87" mass="9616">MKSTKINPSIKLLTIMLEGQEVGSRRLIDINLLDEGLEVTIVGLMGEIALFTREKRLKDSHNLTDICSIDVHGLHSEPQKTGQSDAC</sequence>
<evidence type="ECO:0000313" key="3">
    <source>
        <dbReference type="Proteomes" id="UP000663760"/>
    </source>
</evidence>
<organism evidence="1">
    <name type="scientific">Spirodela intermedia</name>
    <name type="common">Intermediate duckweed</name>
    <dbReference type="NCBI Taxonomy" id="51605"/>
    <lineage>
        <taxon>Eukaryota</taxon>
        <taxon>Viridiplantae</taxon>
        <taxon>Streptophyta</taxon>
        <taxon>Embryophyta</taxon>
        <taxon>Tracheophyta</taxon>
        <taxon>Spermatophyta</taxon>
        <taxon>Magnoliopsida</taxon>
        <taxon>Liliopsida</taxon>
        <taxon>Araceae</taxon>
        <taxon>Lemnoideae</taxon>
        <taxon>Spirodela</taxon>
    </lineage>
</organism>
<reference evidence="1" key="1">
    <citation type="submission" date="2019-12" db="EMBL/GenBank/DDBJ databases">
        <authorList>
            <person name="Scholz U."/>
            <person name="Mascher M."/>
            <person name="Fiebig A."/>
        </authorList>
    </citation>
    <scope>NUCLEOTIDE SEQUENCE</scope>
</reference>
<dbReference type="EMBL" id="LR743588">
    <property type="protein sequence ID" value="CAA2613831.1"/>
    <property type="molecule type" value="Genomic_DNA"/>
</dbReference>
<protein>
    <submittedName>
        <fullName evidence="1">Uncharacterized protein</fullName>
    </submittedName>
</protein>
<keyword evidence="3" id="KW-1185">Reference proteome</keyword>
<gene>
    <name evidence="1" type="ORF">SI7747_01000236</name>
    <name evidence="2" type="ORF">SI8410_01000302</name>
</gene>
<dbReference type="Proteomes" id="UP000663760">
    <property type="component" value="Chromosome 1"/>
</dbReference>
<proteinExistence type="predicted"/>
<dbReference type="AlphaFoldDB" id="A0A7I8I7P2"/>
<evidence type="ECO:0000313" key="1">
    <source>
        <dbReference type="EMBL" id="CAA2613831.1"/>
    </source>
</evidence>
<accession>A0A7I8I7P2</accession>
<dbReference type="EMBL" id="LR746264">
    <property type="protein sequence ID" value="CAA7387973.1"/>
    <property type="molecule type" value="Genomic_DNA"/>
</dbReference>
<name>A0A7I8I7P2_SPIIN</name>